<comment type="caution">
    <text evidence="3">The sequence shown here is derived from an EMBL/GenBank/DDBJ whole genome shotgun (WGS) entry which is preliminary data.</text>
</comment>
<dbReference type="PANTHER" id="PTHR43544">
    <property type="entry name" value="SHORT-CHAIN DEHYDROGENASE/REDUCTASE"/>
    <property type="match status" value="1"/>
</dbReference>
<dbReference type="OrthoDB" id="7289984at2759"/>
<organism evidence="3 4">
    <name type="scientific">Lojkania enalia</name>
    <dbReference type="NCBI Taxonomy" id="147567"/>
    <lineage>
        <taxon>Eukaryota</taxon>
        <taxon>Fungi</taxon>
        <taxon>Dikarya</taxon>
        <taxon>Ascomycota</taxon>
        <taxon>Pezizomycotina</taxon>
        <taxon>Dothideomycetes</taxon>
        <taxon>Pleosporomycetidae</taxon>
        <taxon>Pleosporales</taxon>
        <taxon>Pleosporales incertae sedis</taxon>
        <taxon>Lojkania</taxon>
    </lineage>
</organism>
<accession>A0A9P4KHJ0</accession>
<dbReference type="InterPro" id="IPR051468">
    <property type="entry name" value="Fungal_SecMetab_SDRs"/>
</dbReference>
<proteinExistence type="inferred from homology"/>
<dbReference type="GO" id="GO:0019748">
    <property type="term" value="P:secondary metabolic process"/>
    <property type="evidence" value="ECO:0007669"/>
    <property type="project" value="TreeGrafter"/>
</dbReference>
<evidence type="ECO:0000313" key="3">
    <source>
        <dbReference type="EMBL" id="KAF2266530.1"/>
    </source>
</evidence>
<dbReference type="GO" id="GO:0016491">
    <property type="term" value="F:oxidoreductase activity"/>
    <property type="evidence" value="ECO:0007669"/>
    <property type="project" value="TreeGrafter"/>
</dbReference>
<evidence type="ECO:0000313" key="4">
    <source>
        <dbReference type="Proteomes" id="UP000800093"/>
    </source>
</evidence>
<dbReference type="Gene3D" id="3.40.50.720">
    <property type="entry name" value="NAD(P)-binding Rossmann-like Domain"/>
    <property type="match status" value="1"/>
</dbReference>
<dbReference type="PANTHER" id="PTHR43544:SF32">
    <property type="entry name" value="CHAIN DEHYDROGENASE, PUTATIVE (AFU_ORTHOLOGUE AFUA_5G01530)-RELATED"/>
    <property type="match status" value="1"/>
</dbReference>
<comment type="similarity">
    <text evidence="1 2">Belongs to the short-chain dehydrogenases/reductases (SDR) family.</text>
</comment>
<evidence type="ECO:0000256" key="2">
    <source>
        <dbReference type="RuleBase" id="RU000363"/>
    </source>
</evidence>
<evidence type="ECO:0000256" key="1">
    <source>
        <dbReference type="ARBA" id="ARBA00006484"/>
    </source>
</evidence>
<gene>
    <name evidence="3" type="ORF">CC78DRAFT_531640</name>
</gene>
<dbReference type="GO" id="GO:0005737">
    <property type="term" value="C:cytoplasm"/>
    <property type="evidence" value="ECO:0007669"/>
    <property type="project" value="TreeGrafter"/>
</dbReference>
<dbReference type="InterPro" id="IPR002347">
    <property type="entry name" value="SDR_fam"/>
</dbReference>
<dbReference type="PRINTS" id="PR00081">
    <property type="entry name" value="GDHRDH"/>
</dbReference>
<keyword evidence="4" id="KW-1185">Reference proteome</keyword>
<dbReference type="EMBL" id="ML986598">
    <property type="protein sequence ID" value="KAF2266530.1"/>
    <property type="molecule type" value="Genomic_DNA"/>
</dbReference>
<sequence length="250" mass="27745">MASDKSIILITGASNGIGYDTSYHLAAASPNYHVIMSARTPSKGEAALKEIQARNPQGTLSFLQLDVSSDESIATAAKKIEEDFGRLDVLVNNAGIYLRDATRDNLRSTFDTNVFGPLLLTHALEHLLKKSKDPRIINVSSGLGSITNRADPEHENYQVPFYPYRMSKAALNMMSTCQAFEFKEWGAKVWAYCPGYVVTDLTGKEDRENRIARGAESSETSAQGILEIIEGKRDGEVNKFVRRYGLQYPW</sequence>
<dbReference type="Proteomes" id="UP000800093">
    <property type="component" value="Unassembled WGS sequence"/>
</dbReference>
<dbReference type="InterPro" id="IPR036291">
    <property type="entry name" value="NAD(P)-bd_dom_sf"/>
</dbReference>
<name>A0A9P4KHJ0_9PLEO</name>
<dbReference type="SUPFAM" id="SSF51735">
    <property type="entry name" value="NAD(P)-binding Rossmann-fold domains"/>
    <property type="match status" value="1"/>
</dbReference>
<dbReference type="PRINTS" id="PR00080">
    <property type="entry name" value="SDRFAMILY"/>
</dbReference>
<reference evidence="4" key="1">
    <citation type="journal article" date="2020" name="Stud. Mycol.">
        <title>101 Dothideomycetes genomes: A test case for predicting lifestyles and emergence of pathogens.</title>
        <authorList>
            <person name="Haridas S."/>
            <person name="Albert R."/>
            <person name="Binder M."/>
            <person name="Bloem J."/>
            <person name="LaButti K."/>
            <person name="Salamov A."/>
            <person name="Andreopoulos B."/>
            <person name="Baker S."/>
            <person name="Barry K."/>
            <person name="Bills G."/>
            <person name="Bluhm B."/>
            <person name="Cannon C."/>
            <person name="Castanera R."/>
            <person name="Culley D."/>
            <person name="Daum C."/>
            <person name="Ezra D."/>
            <person name="Gonzalez J."/>
            <person name="Henrissat B."/>
            <person name="Kuo A."/>
            <person name="Liang C."/>
            <person name="Lipzen A."/>
            <person name="Lutzoni F."/>
            <person name="Magnuson J."/>
            <person name="Mondo S."/>
            <person name="Nolan M."/>
            <person name="Ohm R."/>
            <person name="Pangilinan J."/>
            <person name="Park H.-J."/>
            <person name="Ramirez L."/>
            <person name="Alfaro M."/>
            <person name="Sun H."/>
            <person name="Tritt A."/>
            <person name="Yoshinaga Y."/>
            <person name="Zwiers L.-H."/>
            <person name="Turgeon B."/>
            <person name="Goodwin S."/>
            <person name="Spatafora J."/>
            <person name="Crous P."/>
            <person name="Grigoriev I."/>
        </authorList>
    </citation>
    <scope>NUCLEOTIDE SEQUENCE [LARGE SCALE GENOMIC DNA]</scope>
    <source>
        <strain evidence="4">CBS 304.66</strain>
    </source>
</reference>
<protein>
    <submittedName>
        <fullName evidence="3">Short chain dehydrogenase</fullName>
    </submittedName>
</protein>
<dbReference type="Pfam" id="PF00106">
    <property type="entry name" value="adh_short"/>
    <property type="match status" value="1"/>
</dbReference>
<dbReference type="AlphaFoldDB" id="A0A9P4KHJ0"/>